<dbReference type="PANTHER" id="PTHR10925">
    <property type="entry name" value="N-ACETYLTRANSFERASE 10"/>
    <property type="match status" value="1"/>
</dbReference>
<accession>A0A2J7ZM05</accession>
<dbReference type="OrthoDB" id="10067491at2759"/>
<name>A0A2J7ZM05_9CHLO</name>
<feature type="compositionally biased region" description="Low complexity" evidence="6">
    <location>
        <begin position="249"/>
        <end position="264"/>
    </location>
</feature>
<organism evidence="8 9">
    <name type="scientific">Tetrabaena socialis</name>
    <dbReference type="NCBI Taxonomy" id="47790"/>
    <lineage>
        <taxon>Eukaryota</taxon>
        <taxon>Viridiplantae</taxon>
        <taxon>Chlorophyta</taxon>
        <taxon>core chlorophytes</taxon>
        <taxon>Chlorophyceae</taxon>
        <taxon>CS clade</taxon>
        <taxon>Chlamydomonadales</taxon>
        <taxon>Tetrabaenaceae</taxon>
        <taxon>Tetrabaena</taxon>
    </lineage>
</organism>
<protein>
    <recommendedName>
        <fullName evidence="7">TcmA/NAT10 helicase domain-containing protein</fullName>
    </recommendedName>
</protein>
<keyword evidence="2" id="KW-0808">Transferase</keyword>
<evidence type="ECO:0000256" key="6">
    <source>
        <dbReference type="SAM" id="MobiDB-lite"/>
    </source>
</evidence>
<evidence type="ECO:0000256" key="2">
    <source>
        <dbReference type="ARBA" id="ARBA00022679"/>
    </source>
</evidence>
<evidence type="ECO:0000313" key="9">
    <source>
        <dbReference type="Proteomes" id="UP000236333"/>
    </source>
</evidence>
<dbReference type="Pfam" id="PF05127">
    <property type="entry name" value="NAT10_TcmA_helicase"/>
    <property type="match status" value="1"/>
</dbReference>
<comment type="caution">
    <text evidence="8">The sequence shown here is derived from an EMBL/GenBank/DDBJ whole genome shotgun (WGS) entry which is preliminary data.</text>
</comment>
<dbReference type="EMBL" id="PGGS01000947">
    <property type="protein sequence ID" value="PNH01303.1"/>
    <property type="molecule type" value="Genomic_DNA"/>
</dbReference>
<keyword evidence="4" id="KW-0067">ATP-binding</keyword>
<feature type="region of interest" description="Disordered" evidence="6">
    <location>
        <begin position="235"/>
        <end position="274"/>
    </location>
</feature>
<evidence type="ECO:0000313" key="8">
    <source>
        <dbReference type="EMBL" id="PNH01303.1"/>
    </source>
</evidence>
<feature type="domain" description="TcmA/NAT10 helicase" evidence="7">
    <location>
        <begin position="179"/>
        <end position="206"/>
    </location>
</feature>
<feature type="compositionally biased region" description="Gly residues" evidence="6">
    <location>
        <begin position="235"/>
        <end position="248"/>
    </location>
</feature>
<dbReference type="GO" id="GO:1990883">
    <property type="term" value="F:18S rRNA cytidine N-acetyltransferase activity"/>
    <property type="evidence" value="ECO:0007669"/>
    <property type="project" value="TreeGrafter"/>
</dbReference>
<keyword evidence="5" id="KW-0012">Acyltransferase</keyword>
<dbReference type="GO" id="GO:1904812">
    <property type="term" value="P:rRNA acetylation involved in maturation of SSU-rRNA"/>
    <property type="evidence" value="ECO:0007669"/>
    <property type="project" value="TreeGrafter"/>
</dbReference>
<sequence length="274" mass="27514">MPTSRNNATIRQLTFFRVPLRTKLKASAFFIVYLIDSAHAVLALPPGAGAGGACFAGSRIASPCAARQAEDVVGRFNERLVLSLAGCPHCLLLDDELNVLPTSSLIRFIEPLPTGPDGLPLEDPGRAAKEELAGLAGSLADTQPAGSLVARCRTLDQARAVVTFLDAASEKTLRSTVALTASRGRGKSAALGLAIAGALSLGYANICPKGMYSSTGRVSPSARGVGGCCSAPGGGGDPGGRAEPGGMGRPAAGPSAAVAATAEPKGVPLTVPGS</sequence>
<evidence type="ECO:0000256" key="4">
    <source>
        <dbReference type="ARBA" id="ARBA00022840"/>
    </source>
</evidence>
<reference evidence="8 9" key="1">
    <citation type="journal article" date="2017" name="Mol. Biol. Evol.">
        <title>The 4-celled Tetrabaena socialis nuclear genome reveals the essential components for genetic control of cell number at the origin of multicellularity in the volvocine lineage.</title>
        <authorList>
            <person name="Featherston J."/>
            <person name="Arakaki Y."/>
            <person name="Hanschen E.R."/>
            <person name="Ferris P.J."/>
            <person name="Michod R.E."/>
            <person name="Olson B.J.S.C."/>
            <person name="Nozaki H."/>
            <person name="Durand P.M."/>
        </authorList>
    </citation>
    <scope>NUCLEOTIDE SEQUENCE [LARGE SCALE GENOMIC DNA]</scope>
    <source>
        <strain evidence="8 9">NIES-571</strain>
    </source>
</reference>
<dbReference type="GO" id="GO:0030686">
    <property type="term" value="C:90S preribosome"/>
    <property type="evidence" value="ECO:0007669"/>
    <property type="project" value="TreeGrafter"/>
</dbReference>
<dbReference type="GO" id="GO:0000049">
    <property type="term" value="F:tRNA binding"/>
    <property type="evidence" value="ECO:0007669"/>
    <property type="project" value="TreeGrafter"/>
</dbReference>
<dbReference type="AlphaFoldDB" id="A0A2J7ZM05"/>
<evidence type="ECO:0000256" key="1">
    <source>
        <dbReference type="ARBA" id="ARBA00004123"/>
    </source>
</evidence>
<proteinExistence type="predicted"/>
<evidence type="ECO:0000256" key="5">
    <source>
        <dbReference type="ARBA" id="ARBA00023315"/>
    </source>
</evidence>
<comment type="subcellular location">
    <subcellularLocation>
        <location evidence="1">Nucleus</location>
    </subcellularLocation>
</comment>
<dbReference type="InterPro" id="IPR007807">
    <property type="entry name" value="TcmA/NAT10_helicase"/>
</dbReference>
<evidence type="ECO:0000259" key="7">
    <source>
        <dbReference type="Pfam" id="PF05127"/>
    </source>
</evidence>
<dbReference type="Proteomes" id="UP000236333">
    <property type="component" value="Unassembled WGS sequence"/>
</dbReference>
<evidence type="ECO:0000256" key="3">
    <source>
        <dbReference type="ARBA" id="ARBA00022741"/>
    </source>
</evidence>
<dbReference type="InterPro" id="IPR032672">
    <property type="entry name" value="TmcA/NAT10/Kre33"/>
</dbReference>
<dbReference type="GO" id="GO:0005730">
    <property type="term" value="C:nucleolus"/>
    <property type="evidence" value="ECO:0007669"/>
    <property type="project" value="TreeGrafter"/>
</dbReference>
<keyword evidence="9" id="KW-1185">Reference proteome</keyword>
<dbReference type="GO" id="GO:0005524">
    <property type="term" value="F:ATP binding"/>
    <property type="evidence" value="ECO:0007669"/>
    <property type="project" value="UniProtKB-KW"/>
</dbReference>
<gene>
    <name evidence="8" type="ORF">TSOC_012823</name>
</gene>
<dbReference type="PANTHER" id="PTHR10925:SF5">
    <property type="entry name" value="RNA CYTIDINE ACETYLTRANSFERASE"/>
    <property type="match status" value="1"/>
</dbReference>
<keyword evidence="3" id="KW-0547">Nucleotide-binding</keyword>